<dbReference type="RefSeq" id="WP_184226638.1">
    <property type="nucleotide sequence ID" value="NZ_JACHDE010000005.1"/>
</dbReference>
<accession>A0A7W8L9G3</accession>
<name>A0A7W8L9G3_9BURK</name>
<evidence type="ECO:0000313" key="1">
    <source>
        <dbReference type="EMBL" id="MBB5401499.1"/>
    </source>
</evidence>
<dbReference type="AlphaFoldDB" id="A0A7W8L9G3"/>
<reference evidence="1 2" key="1">
    <citation type="submission" date="2020-08" db="EMBL/GenBank/DDBJ databases">
        <title>Genomic Encyclopedia of Type Strains, Phase IV (KMG-V): Genome sequencing to study the core and pangenomes of soil and plant-associated prokaryotes.</title>
        <authorList>
            <person name="Whitman W."/>
        </authorList>
    </citation>
    <scope>NUCLEOTIDE SEQUENCE [LARGE SCALE GENOMIC DNA]</scope>
    <source>
        <strain evidence="1 2">JPY162</strain>
    </source>
</reference>
<dbReference type="EMBL" id="JACHDE010000005">
    <property type="protein sequence ID" value="MBB5401499.1"/>
    <property type="molecule type" value="Genomic_DNA"/>
</dbReference>
<evidence type="ECO:0000313" key="2">
    <source>
        <dbReference type="Proteomes" id="UP000592820"/>
    </source>
</evidence>
<protein>
    <submittedName>
        <fullName evidence="1">Uncharacterized protein</fullName>
    </submittedName>
</protein>
<organism evidence="1 2">
    <name type="scientific">Paraburkholderia youngii</name>
    <dbReference type="NCBI Taxonomy" id="2782701"/>
    <lineage>
        <taxon>Bacteria</taxon>
        <taxon>Pseudomonadati</taxon>
        <taxon>Pseudomonadota</taxon>
        <taxon>Betaproteobacteria</taxon>
        <taxon>Burkholderiales</taxon>
        <taxon>Burkholderiaceae</taxon>
        <taxon>Paraburkholderia</taxon>
    </lineage>
</organism>
<comment type="caution">
    <text evidence="1">The sequence shown here is derived from an EMBL/GenBank/DDBJ whole genome shotgun (WGS) entry which is preliminary data.</text>
</comment>
<sequence>MKIAKSTLARETRRVMNGAANLALNRVKRPVPSGAVGLMASHVALR</sequence>
<dbReference type="Proteomes" id="UP000592820">
    <property type="component" value="Unassembled WGS sequence"/>
</dbReference>
<gene>
    <name evidence="1" type="ORF">HDG41_003564</name>
</gene>
<proteinExistence type="predicted"/>